<dbReference type="RefSeq" id="WP_120140457.1">
    <property type="nucleotide sequence ID" value="NZ_CP023671.1"/>
</dbReference>
<name>A0A9N7JJD7_CLOSE</name>
<evidence type="ECO:0000313" key="1">
    <source>
        <dbReference type="EMBL" id="AYE33334.1"/>
    </source>
</evidence>
<dbReference type="EMBL" id="CP099799">
    <property type="protein sequence ID" value="USR99908.1"/>
    <property type="molecule type" value="Genomic_DNA"/>
</dbReference>
<dbReference type="SFLD" id="SFLDS00003">
    <property type="entry name" value="Haloacid_Dehalogenase"/>
    <property type="match status" value="1"/>
</dbReference>
<evidence type="ECO:0000313" key="4">
    <source>
        <dbReference type="Proteomes" id="UP001055437"/>
    </source>
</evidence>
<dbReference type="GeneID" id="303559466"/>
<dbReference type="InterPro" id="IPR000150">
    <property type="entry name" value="Cof"/>
</dbReference>
<keyword evidence="2" id="KW-0378">Hydrolase</keyword>
<sequence>MIKLIATDLDGTLLDENSNVPHEFSDVLKEITDRNIKFVAASGRPYYTLKEDFGKLANHVTFVSDNGAMIVENDEMIHCNIIEKTLVKEVINIYKKLKNAHIVLCGKECAYIEDTDPRFVEEVDNFYYKKEIVDNIENVDDDIVKITFCDFNDVEKLSEKYFAKELENKLQVVVSGKIWLDIMDNKTNKGVGLKKIQDKYAITSGETMVFGDYYNDIPMFEKAFFTYAMDNSPEEVKLKAKYTIESNSDYGVIKVLKDKYLKNKGA</sequence>
<dbReference type="SFLD" id="SFLDG01140">
    <property type="entry name" value="C2.B:_Phosphomannomutase_and_P"/>
    <property type="match status" value="1"/>
</dbReference>
<dbReference type="Gene3D" id="3.30.1240.10">
    <property type="match status" value="1"/>
</dbReference>
<keyword evidence="4" id="KW-1185">Reference proteome</keyword>
<dbReference type="Pfam" id="PF08282">
    <property type="entry name" value="Hydrolase_3"/>
    <property type="match status" value="1"/>
</dbReference>
<protein>
    <submittedName>
        <fullName evidence="2">Cof-type HAD-IIB family hydrolase</fullName>
    </submittedName>
    <submittedName>
        <fullName evidence="1">Haloacid dehalogenase</fullName>
    </submittedName>
</protein>
<dbReference type="GO" id="GO:0005829">
    <property type="term" value="C:cytosol"/>
    <property type="evidence" value="ECO:0007669"/>
    <property type="project" value="TreeGrafter"/>
</dbReference>
<dbReference type="InterPro" id="IPR006379">
    <property type="entry name" value="HAD-SF_hydro_IIB"/>
</dbReference>
<dbReference type="KEGG" id="csep:CP523_02085"/>
<dbReference type="InterPro" id="IPR036412">
    <property type="entry name" value="HAD-like_sf"/>
</dbReference>
<dbReference type="InterPro" id="IPR023214">
    <property type="entry name" value="HAD_sf"/>
</dbReference>
<dbReference type="PANTHER" id="PTHR10000">
    <property type="entry name" value="PHOSPHOSERINE PHOSPHATASE"/>
    <property type="match status" value="1"/>
</dbReference>
<accession>A0A9N7JJD7</accession>
<gene>
    <name evidence="1" type="ORF">CP523_02085</name>
    <name evidence="2" type="ORF">NH397_10405</name>
</gene>
<dbReference type="AlphaFoldDB" id="A0A9N7JJD7"/>
<evidence type="ECO:0000313" key="2">
    <source>
        <dbReference type="EMBL" id="USR99908.1"/>
    </source>
</evidence>
<evidence type="ECO:0000313" key="3">
    <source>
        <dbReference type="Proteomes" id="UP000280586"/>
    </source>
</evidence>
<dbReference type="CDD" id="cd07518">
    <property type="entry name" value="HAD_YbiV-Like"/>
    <property type="match status" value="1"/>
</dbReference>
<dbReference type="NCBIfam" id="TIGR01484">
    <property type="entry name" value="HAD-SF-IIB"/>
    <property type="match status" value="1"/>
</dbReference>
<reference evidence="2" key="2">
    <citation type="submission" date="2022-06" db="EMBL/GenBank/DDBJ databases">
        <authorList>
            <person name="Holder M.E."/>
            <person name="Ajami N.J."/>
            <person name="Petrosino J.F."/>
        </authorList>
    </citation>
    <scope>NUCLEOTIDE SEQUENCE</scope>
    <source>
        <strain evidence="2">RMA 8861</strain>
    </source>
</reference>
<dbReference type="GO" id="GO:0000287">
    <property type="term" value="F:magnesium ion binding"/>
    <property type="evidence" value="ECO:0007669"/>
    <property type="project" value="TreeGrafter"/>
</dbReference>
<dbReference type="GO" id="GO:0016791">
    <property type="term" value="F:phosphatase activity"/>
    <property type="evidence" value="ECO:0007669"/>
    <property type="project" value="TreeGrafter"/>
</dbReference>
<organism evidence="1 3">
    <name type="scientific">Clostridium septicum</name>
    <dbReference type="NCBI Taxonomy" id="1504"/>
    <lineage>
        <taxon>Bacteria</taxon>
        <taxon>Bacillati</taxon>
        <taxon>Bacillota</taxon>
        <taxon>Clostridia</taxon>
        <taxon>Eubacteriales</taxon>
        <taxon>Clostridiaceae</taxon>
        <taxon>Clostridium</taxon>
    </lineage>
</organism>
<dbReference type="Gene3D" id="3.40.50.1000">
    <property type="entry name" value="HAD superfamily/HAD-like"/>
    <property type="match status" value="1"/>
</dbReference>
<dbReference type="Proteomes" id="UP001055437">
    <property type="component" value="Chromosome"/>
</dbReference>
<proteinExistence type="predicted"/>
<dbReference type="SFLD" id="SFLDG01144">
    <property type="entry name" value="C2.B.4:_PGP_Like"/>
    <property type="match status" value="1"/>
</dbReference>
<dbReference type="SUPFAM" id="SSF56784">
    <property type="entry name" value="HAD-like"/>
    <property type="match status" value="1"/>
</dbReference>
<reference evidence="1 3" key="1">
    <citation type="submission" date="2017-09" db="EMBL/GenBank/DDBJ databases">
        <authorList>
            <person name="Thomas P."/>
            <person name="Seyboldt C."/>
        </authorList>
    </citation>
    <scope>NUCLEOTIDE SEQUENCE [LARGE SCALE GENOMIC DNA]</scope>
    <source>
        <strain evidence="1 3">DSM 7534</strain>
    </source>
</reference>
<dbReference type="PANTHER" id="PTHR10000:SF8">
    <property type="entry name" value="HAD SUPERFAMILY HYDROLASE-LIKE, TYPE 3"/>
    <property type="match status" value="1"/>
</dbReference>
<dbReference type="Proteomes" id="UP000280586">
    <property type="component" value="Chromosome"/>
</dbReference>
<dbReference type="NCBIfam" id="TIGR00099">
    <property type="entry name" value="Cof-subfamily"/>
    <property type="match status" value="1"/>
</dbReference>
<dbReference type="EMBL" id="CP023671">
    <property type="protein sequence ID" value="AYE33334.1"/>
    <property type="molecule type" value="Genomic_DNA"/>
</dbReference>